<dbReference type="EC" id="2.7.7.49" evidence="1"/>
<comment type="caution">
    <text evidence="9">The sequence shown here is derived from an EMBL/GenBank/DDBJ whole genome shotgun (WGS) entry which is preliminary data.</text>
</comment>
<evidence type="ECO:0000313" key="10">
    <source>
        <dbReference type="Proteomes" id="UP000054776"/>
    </source>
</evidence>
<evidence type="ECO:0000313" key="9">
    <source>
        <dbReference type="EMBL" id="KRY40654.1"/>
    </source>
</evidence>
<keyword evidence="7" id="KW-0695">RNA-directed DNA polymerase</keyword>
<evidence type="ECO:0000256" key="3">
    <source>
        <dbReference type="ARBA" id="ARBA00022695"/>
    </source>
</evidence>
<reference evidence="9 10" key="1">
    <citation type="submission" date="2015-01" db="EMBL/GenBank/DDBJ databases">
        <title>Evolution of Trichinella species and genotypes.</title>
        <authorList>
            <person name="Korhonen P.K."/>
            <person name="Edoardo P."/>
            <person name="Giuseppe L.R."/>
            <person name="Gasser R.B."/>
        </authorList>
    </citation>
    <scope>NUCLEOTIDE SEQUENCE [LARGE SCALE GENOMIC DNA]</scope>
    <source>
        <strain evidence="9">ISS3</strain>
    </source>
</reference>
<name>A0A0V1BV56_TRISP</name>
<dbReference type="CDD" id="cd01647">
    <property type="entry name" value="RT_LTR"/>
    <property type="match status" value="2"/>
</dbReference>
<dbReference type="GO" id="GO:0004519">
    <property type="term" value="F:endonuclease activity"/>
    <property type="evidence" value="ECO:0007669"/>
    <property type="project" value="UniProtKB-KW"/>
</dbReference>
<dbReference type="InterPro" id="IPR043128">
    <property type="entry name" value="Rev_trsase/Diguanyl_cyclase"/>
</dbReference>
<evidence type="ECO:0000256" key="6">
    <source>
        <dbReference type="ARBA" id="ARBA00022801"/>
    </source>
</evidence>
<dbReference type="SUPFAM" id="SSF57756">
    <property type="entry name" value="Retrovirus zinc finger-like domains"/>
    <property type="match status" value="1"/>
</dbReference>
<dbReference type="InterPro" id="IPR021109">
    <property type="entry name" value="Peptidase_aspartic_dom_sf"/>
</dbReference>
<keyword evidence="10" id="KW-1185">Reference proteome</keyword>
<sequence length="1607" mass="182366">MRERANFFRITQSDHQTPKQFANSLREAADHCNFETFNTEAALVLQFINGMKNEEIKLRSTMQACHAVQETRGLKPRGVSGVCHCCEEAGHFARKCKFQGSKCFKCRKQGDLAKVCKHFQKLGKSEKQRPQNSWKDHKLYADGIYAVKERAHNFEVTVKINGKSTRMELDTGAAVTIVTPECWKSIGSPKPKRATVMLRSFTGHEVKLKGETMVTVEGDIGTRKLLLRVAKNGATNVMGQDWINAFGAAEALRSLLANKKEMKLSRCSKMHVELKNGVVPVFRKPFPLAFAMQDAVGKELQRYVGMGVLTPIDRSAWAAPIVTVKKPNGKIRICADFSTGLNDRLMVDSYPIPRPEDLYQALRGGKTFTKLDLSEAYLQVELDEESKKILVINTHKGLYYYNRLPFGVASAPAIFQQVMDTMLAGIPNVAAYLDDIILTGATDDEYRRTLKLVLGRLKEFGLRIRKEKCTFFQREVEYLGHILSSKGIRADPKKTAAFVNMPLPTNIAKLRSFLVTQERRALELDRRAVERVKRLLNSPLLLTHYHPEWPIVLAADASNEGIGAVVYHRLSDGTVKVIAHASKTLNAAQRNYGQITKEVLALVYGVKKFHKYLWGQRFTLLTDHKPLVSIFGSKKGVPQMAACRWTRWAIALMNYSFDIEYRSTKNFCQTDCLSRLPSSSDELFEANFDHREAEDELTVKQLIVELQAELPVTARVIAEATEKDSVLLKQVKQFVLSGWPEKCPREELRSYFIKRTELSVSYGCLLWGIRTQSTESVQMMGTATFPIDAHHPFNPEEGTWDTWILQFRSYPEINFISDSNLMRRVMTIVSPIINYPLHVSHFTYDECVVKMKELYGRRVILMHERANFFRITQTDHQTPKQFANSLREAAGHCILETFNTEAALVLQFINGMKNEEIQLRLLAKENINLDEALSFLEIPEAFRVYVTAVEKHDILQENASSKAQSVSSVGSKAIWQKCNSWKDHKLYADGIYAVKERAHNFEVTVKINGKSTRMELDTGTAVTIFHGARGEPKRGDDGDGRRQHRYEKAIVRVAKNGVTNVMGQDWINAFRAAETLRSLLANKKEVNAVESRTQNDVCAEFPVVFEDGLQHCTKISLGCPYRHGKNPNGKIRICADFSIGLNDRLMVDSYPILRPENLYQALRGGKTFSKLDLSEAYLQVELDEESKRILVINTHKGLYHYNRLPFGVASAPAIFQKVMDTMLAGIPNVAAYLDDIILTGATDDEHRRTLKLVLGRLKEFGLRIHKEKCIFFQREVEYLGHILSSKVTQERRALELDRRAHKSGGKRKRLLNSPLLLTHYHPEWPIVLAADTSNEGIGAVVYHRLSDGTVKVIAHASKTLSAAQRNHGQIEKEALALVYGVKKFHKYLWGRRFTLLTDHKPLVSIFGSKKVVPQMAACHLTRWAIALMNYSFDIEYRSMKNFCQADCLSRLPSSSDELFEANFDHREAEDELTVKQLIVELQAELPVTARVIAEATEKGSVLKQVKQFVLSGWPEKCPREELRSYFIKRTELSVSYGCLLWGIRTVIPMKLRSRVLMKLHETHPGRERMPAMNKDIEMKAQSCEGCATAQKNPAKMAVKPWEVADRP</sequence>
<dbReference type="OrthoDB" id="5856680at2759"/>
<evidence type="ECO:0000259" key="8">
    <source>
        <dbReference type="PROSITE" id="PS50878"/>
    </source>
</evidence>
<dbReference type="CDD" id="cd09274">
    <property type="entry name" value="RNase_HI_RT_Ty3"/>
    <property type="match status" value="2"/>
</dbReference>
<dbReference type="EMBL" id="JYDH01000011">
    <property type="protein sequence ID" value="KRY40654.1"/>
    <property type="molecule type" value="Genomic_DNA"/>
</dbReference>
<dbReference type="Pfam" id="PF17917">
    <property type="entry name" value="RT_RNaseH"/>
    <property type="match status" value="2"/>
</dbReference>
<evidence type="ECO:0000256" key="4">
    <source>
        <dbReference type="ARBA" id="ARBA00022722"/>
    </source>
</evidence>
<dbReference type="Gene3D" id="3.10.20.370">
    <property type="match status" value="1"/>
</dbReference>
<evidence type="ECO:0000256" key="5">
    <source>
        <dbReference type="ARBA" id="ARBA00022759"/>
    </source>
</evidence>
<dbReference type="Gene3D" id="3.30.70.270">
    <property type="match status" value="2"/>
</dbReference>
<keyword evidence="2" id="KW-0808">Transferase</keyword>
<proteinExistence type="predicted"/>
<protein>
    <recommendedName>
        <fullName evidence="1">RNA-directed DNA polymerase</fullName>
        <ecNumber evidence="1">2.7.7.49</ecNumber>
    </recommendedName>
</protein>
<keyword evidence="5" id="KW-0255">Endonuclease</keyword>
<evidence type="ECO:0000256" key="2">
    <source>
        <dbReference type="ARBA" id="ARBA00022679"/>
    </source>
</evidence>
<organism evidence="9 10">
    <name type="scientific">Trichinella spiralis</name>
    <name type="common">Trichina worm</name>
    <dbReference type="NCBI Taxonomy" id="6334"/>
    <lineage>
        <taxon>Eukaryota</taxon>
        <taxon>Metazoa</taxon>
        <taxon>Ecdysozoa</taxon>
        <taxon>Nematoda</taxon>
        <taxon>Enoplea</taxon>
        <taxon>Dorylaimia</taxon>
        <taxon>Trichinellida</taxon>
        <taxon>Trichinellidae</taxon>
        <taxon>Trichinella</taxon>
    </lineage>
</organism>
<evidence type="ECO:0000256" key="7">
    <source>
        <dbReference type="ARBA" id="ARBA00022918"/>
    </source>
</evidence>
<feature type="domain" description="Reverse transcriptase" evidence="8">
    <location>
        <begin position="1034"/>
        <end position="1283"/>
    </location>
</feature>
<feature type="domain" description="Reverse transcriptase" evidence="8">
    <location>
        <begin position="305"/>
        <end position="483"/>
    </location>
</feature>
<keyword evidence="4" id="KW-0540">Nuclease</keyword>
<dbReference type="GO" id="GO:0003964">
    <property type="term" value="F:RNA-directed DNA polymerase activity"/>
    <property type="evidence" value="ECO:0007669"/>
    <property type="project" value="UniProtKB-KW"/>
</dbReference>
<keyword evidence="6" id="KW-0378">Hydrolase</keyword>
<dbReference type="SUPFAM" id="SSF50630">
    <property type="entry name" value="Acid proteases"/>
    <property type="match status" value="1"/>
</dbReference>
<dbReference type="SUPFAM" id="SSF56672">
    <property type="entry name" value="DNA/RNA polymerases"/>
    <property type="match status" value="2"/>
</dbReference>
<dbReference type="PANTHER" id="PTHR37984">
    <property type="entry name" value="PROTEIN CBG26694"/>
    <property type="match status" value="1"/>
</dbReference>
<dbReference type="PANTHER" id="PTHR37984:SF5">
    <property type="entry name" value="PROTEIN NYNRIN-LIKE"/>
    <property type="match status" value="1"/>
</dbReference>
<dbReference type="InParanoid" id="A0A0V1BV56"/>
<evidence type="ECO:0000256" key="1">
    <source>
        <dbReference type="ARBA" id="ARBA00012493"/>
    </source>
</evidence>
<accession>A0A0V1BV56</accession>
<dbReference type="GO" id="GO:0008270">
    <property type="term" value="F:zinc ion binding"/>
    <property type="evidence" value="ECO:0007669"/>
    <property type="project" value="InterPro"/>
</dbReference>
<dbReference type="InterPro" id="IPR043502">
    <property type="entry name" value="DNA/RNA_pol_sf"/>
</dbReference>
<dbReference type="Proteomes" id="UP000054776">
    <property type="component" value="Unassembled WGS sequence"/>
</dbReference>
<dbReference type="GO" id="GO:0003676">
    <property type="term" value="F:nucleic acid binding"/>
    <property type="evidence" value="ECO:0007669"/>
    <property type="project" value="InterPro"/>
</dbReference>
<dbReference type="Pfam" id="PF00078">
    <property type="entry name" value="RVT_1"/>
    <property type="match status" value="2"/>
</dbReference>
<dbReference type="PROSITE" id="PS50878">
    <property type="entry name" value="RT_POL"/>
    <property type="match status" value="2"/>
</dbReference>
<dbReference type="Gene3D" id="2.40.70.10">
    <property type="entry name" value="Acid Proteases"/>
    <property type="match status" value="1"/>
</dbReference>
<dbReference type="InterPro" id="IPR041373">
    <property type="entry name" value="RT_RNaseH"/>
</dbReference>
<dbReference type="InterPro" id="IPR000477">
    <property type="entry name" value="RT_dom"/>
</dbReference>
<dbReference type="InterPro" id="IPR036875">
    <property type="entry name" value="Znf_CCHC_sf"/>
</dbReference>
<dbReference type="GO" id="GO:0016787">
    <property type="term" value="F:hydrolase activity"/>
    <property type="evidence" value="ECO:0007669"/>
    <property type="project" value="UniProtKB-KW"/>
</dbReference>
<gene>
    <name evidence="9" type="primary">K02A2.6</name>
    <name evidence="9" type="ORF">T01_3330</name>
</gene>
<dbReference type="Pfam" id="PF13975">
    <property type="entry name" value="gag-asp_proteas"/>
    <property type="match status" value="1"/>
</dbReference>
<dbReference type="FunFam" id="3.10.20.370:FF:000001">
    <property type="entry name" value="Retrovirus-related Pol polyprotein from transposon 17.6-like protein"/>
    <property type="match status" value="2"/>
</dbReference>
<dbReference type="Gene3D" id="3.10.10.10">
    <property type="entry name" value="HIV Type 1 Reverse Transcriptase, subunit A, domain 1"/>
    <property type="match status" value="1"/>
</dbReference>
<dbReference type="InterPro" id="IPR050951">
    <property type="entry name" value="Retrovirus_Pol_polyprotein"/>
</dbReference>
<keyword evidence="3" id="KW-0548">Nucleotidyltransferase</keyword>